<proteinExistence type="predicted"/>
<dbReference type="Proteomes" id="UP001234178">
    <property type="component" value="Unassembled WGS sequence"/>
</dbReference>
<organism evidence="2 3">
    <name type="scientific">Daphnia magna</name>
    <dbReference type="NCBI Taxonomy" id="35525"/>
    <lineage>
        <taxon>Eukaryota</taxon>
        <taxon>Metazoa</taxon>
        <taxon>Ecdysozoa</taxon>
        <taxon>Arthropoda</taxon>
        <taxon>Crustacea</taxon>
        <taxon>Branchiopoda</taxon>
        <taxon>Diplostraca</taxon>
        <taxon>Cladocera</taxon>
        <taxon>Anomopoda</taxon>
        <taxon>Daphniidae</taxon>
        <taxon>Daphnia</taxon>
    </lineage>
</organism>
<comment type="caution">
    <text evidence="2">The sequence shown here is derived from an EMBL/GenBank/DDBJ whole genome shotgun (WGS) entry which is preliminary data.</text>
</comment>
<keyword evidence="3" id="KW-1185">Reference proteome</keyword>
<reference evidence="2 3" key="1">
    <citation type="journal article" date="2023" name="Nucleic Acids Res.">
        <title>The hologenome of Daphnia magna reveals possible DNA methylation and microbiome-mediated evolution of the host genome.</title>
        <authorList>
            <person name="Chaturvedi A."/>
            <person name="Li X."/>
            <person name="Dhandapani V."/>
            <person name="Marshall H."/>
            <person name="Kissane S."/>
            <person name="Cuenca-Cambronero M."/>
            <person name="Asole G."/>
            <person name="Calvet F."/>
            <person name="Ruiz-Romero M."/>
            <person name="Marangio P."/>
            <person name="Guigo R."/>
            <person name="Rago D."/>
            <person name="Mirbahai L."/>
            <person name="Eastwood N."/>
            <person name="Colbourne J.K."/>
            <person name="Zhou J."/>
            <person name="Mallon E."/>
            <person name="Orsini L."/>
        </authorList>
    </citation>
    <scope>NUCLEOTIDE SEQUENCE [LARGE SCALE GENOMIC DNA]</scope>
    <source>
        <strain evidence="2">LRV0_1</strain>
    </source>
</reference>
<sequence>MRQHLTTATKHDYCITRNDEKGLVIESTNYWKRNRCESSGAPWSHFSTWMLSSINIQKCIPVSSISLSAFVERENASIVICKSVAVLDTQYFGIHIVSHLLRPTFNMTLLNILILGPPCLLLIAAGRRY</sequence>
<evidence type="ECO:0000313" key="2">
    <source>
        <dbReference type="EMBL" id="KAK4025300.1"/>
    </source>
</evidence>
<name>A0ABR0AJR7_9CRUS</name>
<dbReference type="EMBL" id="JAOYFB010000038">
    <property type="protein sequence ID" value="KAK4025300.1"/>
    <property type="molecule type" value="Genomic_DNA"/>
</dbReference>
<evidence type="ECO:0000256" key="1">
    <source>
        <dbReference type="SAM" id="Phobius"/>
    </source>
</evidence>
<protein>
    <submittedName>
        <fullName evidence="2">Uncharacterized protein</fullName>
    </submittedName>
</protein>
<keyword evidence="1" id="KW-0812">Transmembrane</keyword>
<keyword evidence="1" id="KW-1133">Transmembrane helix</keyword>
<evidence type="ECO:0000313" key="3">
    <source>
        <dbReference type="Proteomes" id="UP001234178"/>
    </source>
</evidence>
<keyword evidence="1" id="KW-0472">Membrane</keyword>
<accession>A0ABR0AJR7</accession>
<feature type="transmembrane region" description="Helical" evidence="1">
    <location>
        <begin position="108"/>
        <end position="126"/>
    </location>
</feature>
<gene>
    <name evidence="2" type="ORF">OUZ56_014375</name>
</gene>